<protein>
    <submittedName>
        <fullName evidence="2">Uncharacterized protein</fullName>
    </submittedName>
</protein>
<name>A0A084SQ35_9BACT</name>
<dbReference type="EMBL" id="JPMI01000201">
    <property type="protein sequence ID" value="KFA90570.1"/>
    <property type="molecule type" value="Genomic_DNA"/>
</dbReference>
<organism evidence="2 3">
    <name type="scientific">Archangium violaceum Cb vi76</name>
    <dbReference type="NCBI Taxonomy" id="1406225"/>
    <lineage>
        <taxon>Bacteria</taxon>
        <taxon>Pseudomonadati</taxon>
        <taxon>Myxococcota</taxon>
        <taxon>Myxococcia</taxon>
        <taxon>Myxococcales</taxon>
        <taxon>Cystobacterineae</taxon>
        <taxon>Archangiaceae</taxon>
        <taxon>Archangium</taxon>
    </lineage>
</organism>
<dbReference type="Proteomes" id="UP000028547">
    <property type="component" value="Unassembled WGS sequence"/>
</dbReference>
<sequence length="300" mass="33519">MLPRLLVLMLIASGAFAQQVPGTQYKTEGNNSPMFPNNNGPINVNYTVQGRKDARTELATRGIPWGTEAFCQALIHGDETAVTLFLKGRIDLYGECQKTYAIAKFISDTKELGNFERIFNLLLKHGLNVDHKLKQRLSSGMTTLAEHAVAAEHLRAFQLLWKASKKKEAARIRAAIEKKIAERQKEQHGDGASKAQAGDTGRAALIKMLLELDRSNQFMLTGYKAHAGPVGWVLELETNSIVDQISYEINNERKTVWNTTWLPIAIEGFTKPHTPVHVEARDVHGRALQVTLLIDREDLQ</sequence>
<evidence type="ECO:0000313" key="2">
    <source>
        <dbReference type="EMBL" id="KFA90570.1"/>
    </source>
</evidence>
<evidence type="ECO:0000313" key="3">
    <source>
        <dbReference type="Proteomes" id="UP000028547"/>
    </source>
</evidence>
<gene>
    <name evidence="2" type="ORF">Q664_27280</name>
</gene>
<accession>A0A084SQ35</accession>
<feature type="signal peptide" evidence="1">
    <location>
        <begin position="1"/>
        <end position="17"/>
    </location>
</feature>
<dbReference type="AlphaFoldDB" id="A0A084SQ35"/>
<keyword evidence="1" id="KW-0732">Signal</keyword>
<reference evidence="2 3" key="1">
    <citation type="submission" date="2014-07" db="EMBL/GenBank/DDBJ databases">
        <title>Draft Genome Sequence of Gephyronic Acid Producer, Cystobacter violaceus Strain Cb vi76.</title>
        <authorList>
            <person name="Stevens D.C."/>
            <person name="Young J."/>
            <person name="Carmichael R."/>
            <person name="Tan J."/>
            <person name="Taylor R.E."/>
        </authorList>
    </citation>
    <scope>NUCLEOTIDE SEQUENCE [LARGE SCALE GENOMIC DNA]</scope>
    <source>
        <strain evidence="2 3">Cb vi76</strain>
    </source>
</reference>
<feature type="chain" id="PRO_5001781813" evidence="1">
    <location>
        <begin position="18"/>
        <end position="300"/>
    </location>
</feature>
<comment type="caution">
    <text evidence="2">The sequence shown here is derived from an EMBL/GenBank/DDBJ whole genome shotgun (WGS) entry which is preliminary data.</text>
</comment>
<proteinExistence type="predicted"/>
<evidence type="ECO:0000256" key="1">
    <source>
        <dbReference type="SAM" id="SignalP"/>
    </source>
</evidence>